<dbReference type="SUPFAM" id="SSF52540">
    <property type="entry name" value="P-loop containing nucleoside triphosphate hydrolases"/>
    <property type="match status" value="1"/>
</dbReference>
<dbReference type="SMART" id="SM00044">
    <property type="entry name" value="CYCc"/>
    <property type="match status" value="1"/>
</dbReference>
<evidence type="ECO:0000256" key="4">
    <source>
        <dbReference type="PROSITE-ProRule" id="PRU01091"/>
    </source>
</evidence>
<feature type="DNA-binding region" description="OmpR/PhoB-type" evidence="4">
    <location>
        <begin position="1"/>
        <end position="98"/>
    </location>
</feature>
<feature type="domain" description="Guanylate cyclase" evidence="6">
    <location>
        <begin position="159"/>
        <end position="289"/>
    </location>
</feature>
<dbReference type="GO" id="GO:0000160">
    <property type="term" value="P:phosphorelay signal transduction system"/>
    <property type="evidence" value="ECO:0007669"/>
    <property type="project" value="InterPro"/>
</dbReference>
<feature type="compositionally biased region" description="Low complexity" evidence="5">
    <location>
        <begin position="124"/>
        <end position="135"/>
    </location>
</feature>
<dbReference type="PROSITE" id="PS50125">
    <property type="entry name" value="GUANYLATE_CYCLASE_2"/>
    <property type="match status" value="1"/>
</dbReference>
<protein>
    <recommendedName>
        <fullName evidence="10">OmpR/PhoB-type domain-containing protein</fullName>
    </recommendedName>
</protein>
<evidence type="ECO:0008006" key="10">
    <source>
        <dbReference type="Google" id="ProtNLM"/>
    </source>
</evidence>
<dbReference type="SUPFAM" id="SSF48452">
    <property type="entry name" value="TPR-like"/>
    <property type="match status" value="2"/>
</dbReference>
<dbReference type="GO" id="GO:0006355">
    <property type="term" value="P:regulation of DNA-templated transcription"/>
    <property type="evidence" value="ECO:0007669"/>
    <property type="project" value="InterPro"/>
</dbReference>
<evidence type="ECO:0000259" key="6">
    <source>
        <dbReference type="PROSITE" id="PS50125"/>
    </source>
</evidence>
<evidence type="ECO:0000256" key="3">
    <source>
        <dbReference type="ARBA" id="ARBA00023125"/>
    </source>
</evidence>
<name>W4LQ61_ENTF1</name>
<dbReference type="PANTHER" id="PTHR16305:SF28">
    <property type="entry name" value="GUANYLATE CYCLASE DOMAIN-CONTAINING PROTEIN"/>
    <property type="match status" value="1"/>
</dbReference>
<dbReference type="GO" id="GO:0005737">
    <property type="term" value="C:cytoplasm"/>
    <property type="evidence" value="ECO:0007669"/>
    <property type="project" value="TreeGrafter"/>
</dbReference>
<dbReference type="InterPro" id="IPR029787">
    <property type="entry name" value="Nucleotide_cyclase"/>
</dbReference>
<dbReference type="GO" id="GO:0009190">
    <property type="term" value="P:cyclic nucleotide biosynthetic process"/>
    <property type="evidence" value="ECO:0007669"/>
    <property type="project" value="InterPro"/>
</dbReference>
<dbReference type="Pfam" id="PF00486">
    <property type="entry name" value="Trans_reg_C"/>
    <property type="match status" value="1"/>
</dbReference>
<reference evidence="8 9" key="1">
    <citation type="journal article" date="2014" name="Nature">
        <title>An environmental bacterial taxon with a large and distinct metabolic repertoire.</title>
        <authorList>
            <person name="Wilson M.C."/>
            <person name="Mori T."/>
            <person name="Ruckert C."/>
            <person name="Uria A.R."/>
            <person name="Helf M.J."/>
            <person name="Takada K."/>
            <person name="Gernert C."/>
            <person name="Steffens U.A."/>
            <person name="Heycke N."/>
            <person name="Schmitt S."/>
            <person name="Rinke C."/>
            <person name="Helfrich E.J."/>
            <person name="Brachmann A.O."/>
            <person name="Gurgui C."/>
            <person name="Wakimoto T."/>
            <person name="Kracht M."/>
            <person name="Crusemann M."/>
            <person name="Hentschel U."/>
            <person name="Abe I."/>
            <person name="Matsunaga S."/>
            <person name="Kalinowski J."/>
            <person name="Takeyama H."/>
            <person name="Piel J."/>
        </authorList>
    </citation>
    <scope>NUCLEOTIDE SEQUENCE [LARGE SCALE GENOMIC DNA]</scope>
    <source>
        <strain evidence="9">TSY1</strain>
    </source>
</reference>
<dbReference type="CDD" id="cd00383">
    <property type="entry name" value="trans_reg_C"/>
    <property type="match status" value="1"/>
</dbReference>
<dbReference type="Pfam" id="PF13191">
    <property type="entry name" value="AAA_16"/>
    <property type="match status" value="1"/>
</dbReference>
<dbReference type="InterPro" id="IPR001054">
    <property type="entry name" value="A/G_cyclase"/>
</dbReference>
<keyword evidence="9" id="KW-1185">Reference proteome</keyword>
<organism evidence="8 9">
    <name type="scientific">Entotheonella factor</name>
    <dbReference type="NCBI Taxonomy" id="1429438"/>
    <lineage>
        <taxon>Bacteria</taxon>
        <taxon>Pseudomonadati</taxon>
        <taxon>Nitrospinota/Tectimicrobiota group</taxon>
        <taxon>Candidatus Tectimicrobiota</taxon>
        <taxon>Candidatus Entotheonellia</taxon>
        <taxon>Candidatus Entotheonellales</taxon>
        <taxon>Candidatus Entotheonellaceae</taxon>
        <taxon>Candidatus Entotheonella</taxon>
    </lineage>
</organism>
<dbReference type="InterPro" id="IPR036388">
    <property type="entry name" value="WH-like_DNA-bd_sf"/>
</dbReference>
<dbReference type="Gene3D" id="3.30.70.1230">
    <property type="entry name" value="Nucleotide cyclase"/>
    <property type="match status" value="1"/>
</dbReference>
<dbReference type="SUPFAM" id="SSF55073">
    <property type="entry name" value="Nucleotide cyclase"/>
    <property type="match status" value="1"/>
</dbReference>
<proteinExistence type="predicted"/>
<dbReference type="CDD" id="cd07302">
    <property type="entry name" value="CHD"/>
    <property type="match status" value="1"/>
</dbReference>
<feature type="domain" description="OmpR/PhoB-type" evidence="7">
    <location>
        <begin position="1"/>
        <end position="98"/>
    </location>
</feature>
<keyword evidence="1" id="KW-0547">Nucleotide-binding</keyword>
<dbReference type="InterPro" id="IPR027417">
    <property type="entry name" value="P-loop_NTPase"/>
</dbReference>
<evidence type="ECO:0000313" key="9">
    <source>
        <dbReference type="Proteomes" id="UP000019141"/>
    </source>
</evidence>
<dbReference type="InterPro" id="IPR016032">
    <property type="entry name" value="Sig_transdc_resp-reg_C-effctor"/>
</dbReference>
<gene>
    <name evidence="8" type="ORF">ETSY1_14565</name>
</gene>
<evidence type="ECO:0000313" key="8">
    <source>
        <dbReference type="EMBL" id="ETW99556.1"/>
    </source>
</evidence>
<dbReference type="GO" id="GO:0005524">
    <property type="term" value="F:ATP binding"/>
    <property type="evidence" value="ECO:0007669"/>
    <property type="project" value="UniProtKB-KW"/>
</dbReference>
<dbReference type="SUPFAM" id="SSF46894">
    <property type="entry name" value="C-terminal effector domain of the bipartite response regulators"/>
    <property type="match status" value="1"/>
</dbReference>
<dbReference type="InterPro" id="IPR001867">
    <property type="entry name" value="OmpR/PhoB-type_DNA-bd"/>
</dbReference>
<keyword evidence="3 4" id="KW-0238">DNA-binding</keyword>
<dbReference type="GO" id="GO:0004016">
    <property type="term" value="F:adenylate cyclase activity"/>
    <property type="evidence" value="ECO:0007669"/>
    <property type="project" value="UniProtKB-ARBA"/>
</dbReference>
<dbReference type="SMART" id="SM00862">
    <property type="entry name" value="Trans_reg_C"/>
    <property type="match status" value="1"/>
</dbReference>
<dbReference type="PROSITE" id="PS51755">
    <property type="entry name" value="OMPR_PHOB"/>
    <property type="match status" value="1"/>
</dbReference>
<keyword evidence="2" id="KW-0067">ATP-binding</keyword>
<feature type="compositionally biased region" description="Basic and acidic residues" evidence="5">
    <location>
        <begin position="136"/>
        <end position="147"/>
    </location>
</feature>
<dbReference type="Proteomes" id="UP000019141">
    <property type="component" value="Unassembled WGS sequence"/>
</dbReference>
<evidence type="ECO:0000259" key="7">
    <source>
        <dbReference type="PROSITE" id="PS51755"/>
    </source>
</evidence>
<dbReference type="InterPro" id="IPR011990">
    <property type="entry name" value="TPR-like_helical_dom_sf"/>
</dbReference>
<dbReference type="Gene3D" id="1.25.40.10">
    <property type="entry name" value="Tetratricopeptide repeat domain"/>
    <property type="match status" value="2"/>
</dbReference>
<feature type="region of interest" description="Disordered" evidence="5">
    <location>
        <begin position="116"/>
        <end position="147"/>
    </location>
</feature>
<evidence type="ECO:0000256" key="2">
    <source>
        <dbReference type="ARBA" id="ARBA00022840"/>
    </source>
</evidence>
<sequence length="1189" mass="132636">MIYRFGNCVFDSERKELLHAGELVNAEPKVLEVLQYLLEHRDRVVPRDELFEQCWPEAHVSDTALTSCLKRLRQAIGQKRSSPSLIQTVHRRGYRFVADVSEHSEMEHAVQVADGPTAVPPLSAASAHADQTAAPEPERAAERGEAEGLARMRERRQLTVLSCTLDDTDTLLARLDPEDFHEVIQTLRAACLSVIERYEGYVAQPLDAGVLVYFGYPQAREDDVQRAIHCGLDLVDTCRQALDVSAVGQPDRAVRVGIDTGLMIVTPRPGPSFHLAAVGLPATIAGRLGALTLPNTVAISAATEQLVEGYFDCKALGAHLLAGQTEPVMVYEVRGPSQLQTRLEVGAVRGLTPFVGREVERTLLGERWEQAQDGMGQVVVLSGDAGMGKSRLLQALKEDVAESQRNLLACRCSPYHQNTVLYPIVDLMERSLRARSDDTSAGKLERLEHLLRSLQLPVDDMLPLLAPLLSLTVPPERYAPLNLTPQRQRQQTLEGLLSGLLAQTTMEPLLFMMEDLHWADPSTLEYLDMLIAQAPTAAIMVVLTYRPTFEPPWGQRAQVTPVVLNRLTRAQVEQMVNHLTGGKALSTDVMRQIIDKTDGVPLFGEELTKAMLNSEQGDDSRSPSRLLSVPATLHDALMARLDQLGPSKDLAQWGAVIGREFSYTLLAGVTSLEEAALQEGLRQLTTAEIVFQRGLPPQARYVFKHALIQDTAYASILKRQRQAMHERIAQVLESWAAETVETQPEVLAYHYTEAERHEQAIPYWQRAGDRAMAQSAHHEAMSHFNTGLSLLATRPETEARNRLELSLQMALGPALMAIHGYGAEAVERTYARAQTLCGQLGNDAPDRFPVLRGLAFFNIVKGALAQAQEVSEQLLELAREQDDTALEMEAYPTLAMVLIYRGEFRRALDYAERGLALFDPQEHREHVARWGQAPGLVCLAMSAWALWSLGYPDQAVAQSRHAIALAQQLAHPYSLALTYGHAARLHQLRRDVQATQEQAQVCIDLCTEHEFTYWLTQVDIIRQWALMSQTQDVEGLSTMRQALDAYGETGAVLNQTHWLALLMEACWEVEQVEEGSQVLHEALAVVEQTGERYYEAELHRLVGEFWLRQERPDVKRAEDALQHGLQIAREQEAKSFELRVAMSLARLWQQQGKRGAARDLLAPVYHWFTEGLDAADLQQAKALLDEFRT</sequence>
<evidence type="ECO:0000256" key="1">
    <source>
        <dbReference type="ARBA" id="ARBA00022741"/>
    </source>
</evidence>
<accession>W4LQ61</accession>
<comment type="caution">
    <text evidence="8">The sequence shown here is derived from an EMBL/GenBank/DDBJ whole genome shotgun (WGS) entry which is preliminary data.</text>
</comment>
<dbReference type="PANTHER" id="PTHR16305">
    <property type="entry name" value="TESTICULAR SOLUBLE ADENYLYL CYCLASE"/>
    <property type="match status" value="1"/>
</dbReference>
<dbReference type="InterPro" id="IPR041664">
    <property type="entry name" value="AAA_16"/>
</dbReference>
<evidence type="ECO:0000256" key="5">
    <source>
        <dbReference type="SAM" id="MobiDB-lite"/>
    </source>
</evidence>
<dbReference type="AlphaFoldDB" id="W4LQ61"/>
<dbReference type="Gene3D" id="1.10.10.10">
    <property type="entry name" value="Winged helix-like DNA-binding domain superfamily/Winged helix DNA-binding domain"/>
    <property type="match status" value="1"/>
</dbReference>
<dbReference type="HOGENOM" id="CLU_004435_3_0_7"/>
<dbReference type="GO" id="GO:0003677">
    <property type="term" value="F:DNA binding"/>
    <property type="evidence" value="ECO:0007669"/>
    <property type="project" value="UniProtKB-UniRule"/>
</dbReference>
<dbReference type="EMBL" id="AZHW01000434">
    <property type="protein sequence ID" value="ETW99556.1"/>
    <property type="molecule type" value="Genomic_DNA"/>
</dbReference>
<dbReference type="Pfam" id="PF00211">
    <property type="entry name" value="Guanylate_cyc"/>
    <property type="match status" value="1"/>
</dbReference>